<dbReference type="EMBL" id="CM007650">
    <property type="protein sequence ID" value="ONM58062.1"/>
    <property type="molecule type" value="Genomic_DNA"/>
</dbReference>
<protein>
    <submittedName>
        <fullName evidence="1">Uncharacterized protein</fullName>
    </submittedName>
</protein>
<accession>A0A1D6IE57</accession>
<name>A0A1D6IE57_MAIZE</name>
<evidence type="ECO:0000313" key="1">
    <source>
        <dbReference type="EMBL" id="ONM58062.1"/>
    </source>
</evidence>
<reference evidence="1" key="1">
    <citation type="submission" date="2015-12" db="EMBL/GenBank/DDBJ databases">
        <title>Update maize B73 reference genome by single molecule sequencing technologies.</title>
        <authorList>
            <consortium name="Maize Genome Sequencing Project"/>
            <person name="Ware D."/>
        </authorList>
    </citation>
    <scope>NUCLEOTIDE SEQUENCE [LARGE SCALE GENOMIC DNA]</scope>
    <source>
        <tissue evidence="1">Seedling</tissue>
    </source>
</reference>
<organism evidence="1">
    <name type="scientific">Zea mays</name>
    <name type="common">Maize</name>
    <dbReference type="NCBI Taxonomy" id="4577"/>
    <lineage>
        <taxon>Eukaryota</taxon>
        <taxon>Viridiplantae</taxon>
        <taxon>Streptophyta</taxon>
        <taxon>Embryophyta</taxon>
        <taxon>Tracheophyta</taxon>
        <taxon>Spermatophyta</taxon>
        <taxon>Magnoliopsida</taxon>
        <taxon>Liliopsida</taxon>
        <taxon>Poales</taxon>
        <taxon>Poaceae</taxon>
        <taxon>PACMAD clade</taxon>
        <taxon>Panicoideae</taxon>
        <taxon>Andropogonodae</taxon>
        <taxon>Andropogoneae</taxon>
        <taxon>Tripsacinae</taxon>
        <taxon>Zea</taxon>
    </lineage>
</organism>
<dbReference type="AlphaFoldDB" id="A0A1D6IE57"/>
<proteinExistence type="predicted"/>
<sequence length="154" mass="16224">MARVEAVVICLLVLAMDVAAGVLGVYAEKAQNQAPADPVRGVPAAGPAGLRARHGGGRGAGGGARHRQRGRRMRVRLLRRQAPPGVAQPADGVLRLGPHMDGPCRRALAAGARRAAQREAQAGGVRGGAAPVPLHRRRPLLRARALLRRLLRLR</sequence>
<gene>
    <name evidence="1" type="ORF">ZEAMMB73_Zm00001d021705</name>
</gene>